<evidence type="ECO:0000313" key="5">
    <source>
        <dbReference type="EMBL" id="MPR35277.1"/>
    </source>
</evidence>
<reference evidence="5 6" key="1">
    <citation type="submission" date="2019-10" db="EMBL/GenBank/DDBJ databases">
        <title>Draft Genome Sequence of Cytophagaceae sp. SJW1-29.</title>
        <authorList>
            <person name="Choi A."/>
        </authorList>
    </citation>
    <scope>NUCLEOTIDE SEQUENCE [LARGE SCALE GENOMIC DNA]</scope>
    <source>
        <strain evidence="5 6">SJW1-29</strain>
    </source>
</reference>
<dbReference type="PROSITE" id="PS50043">
    <property type="entry name" value="HTH_LUXR_2"/>
    <property type="match status" value="1"/>
</dbReference>
<dbReference type="EMBL" id="WHLY01000002">
    <property type="protein sequence ID" value="MPR35277.1"/>
    <property type="molecule type" value="Genomic_DNA"/>
</dbReference>
<sequence>MVNFVQPQPSSRLVYLCGLSASTEKEFCRHFKESLHEWELRIYSLEDGMKLAIHHNPAYIFLYTETIDHLTQVFSDIAFLRKHFPHINRILVCTNELYSERMLEEVSIDGFLIPESKGPELISCVNNVSKGLRYVHPRIRRTYVETPHLPASITDHERKILNYISRGMQNKEIAEELFISPHTVKNHKSKLMTKLELARTIDLYKFAMRYATQPTVEAVTT</sequence>
<feature type="domain" description="HTH luxR-type" evidence="4">
    <location>
        <begin position="146"/>
        <end position="211"/>
    </location>
</feature>
<dbReference type="GO" id="GO:0003677">
    <property type="term" value="F:DNA binding"/>
    <property type="evidence" value="ECO:0007669"/>
    <property type="project" value="UniProtKB-KW"/>
</dbReference>
<dbReference type="SMART" id="SM00421">
    <property type="entry name" value="HTH_LUXR"/>
    <property type="match status" value="1"/>
</dbReference>
<evidence type="ECO:0000256" key="1">
    <source>
        <dbReference type="ARBA" id="ARBA00023015"/>
    </source>
</evidence>
<comment type="caution">
    <text evidence="5">The sequence shown here is derived from an EMBL/GenBank/DDBJ whole genome shotgun (WGS) entry which is preliminary data.</text>
</comment>
<protein>
    <recommendedName>
        <fullName evidence="4">HTH luxR-type domain-containing protein</fullName>
    </recommendedName>
</protein>
<keyword evidence="1" id="KW-0805">Transcription regulation</keyword>
<organism evidence="5 6">
    <name type="scientific">Salmonirosea aquatica</name>
    <dbReference type="NCBI Taxonomy" id="2654236"/>
    <lineage>
        <taxon>Bacteria</taxon>
        <taxon>Pseudomonadati</taxon>
        <taxon>Bacteroidota</taxon>
        <taxon>Cytophagia</taxon>
        <taxon>Cytophagales</taxon>
        <taxon>Spirosomataceae</taxon>
        <taxon>Salmonirosea</taxon>
    </lineage>
</organism>
<evidence type="ECO:0000259" key="4">
    <source>
        <dbReference type="PROSITE" id="PS50043"/>
    </source>
</evidence>
<dbReference type="PANTHER" id="PTHR44688:SF16">
    <property type="entry name" value="DNA-BINDING TRANSCRIPTIONAL ACTIVATOR DEVR_DOSR"/>
    <property type="match status" value="1"/>
</dbReference>
<evidence type="ECO:0000313" key="6">
    <source>
        <dbReference type="Proteomes" id="UP000479293"/>
    </source>
</evidence>
<gene>
    <name evidence="5" type="ORF">GBK04_18455</name>
</gene>
<dbReference type="PANTHER" id="PTHR44688">
    <property type="entry name" value="DNA-BINDING TRANSCRIPTIONAL ACTIVATOR DEVR_DOSR"/>
    <property type="match status" value="1"/>
</dbReference>
<evidence type="ECO:0000256" key="3">
    <source>
        <dbReference type="ARBA" id="ARBA00023163"/>
    </source>
</evidence>
<dbReference type="Proteomes" id="UP000479293">
    <property type="component" value="Unassembled WGS sequence"/>
</dbReference>
<dbReference type="SUPFAM" id="SSF46894">
    <property type="entry name" value="C-terminal effector domain of the bipartite response regulators"/>
    <property type="match status" value="1"/>
</dbReference>
<dbReference type="PRINTS" id="PR00038">
    <property type="entry name" value="HTHLUXR"/>
</dbReference>
<dbReference type="CDD" id="cd06170">
    <property type="entry name" value="LuxR_C_like"/>
    <property type="match status" value="1"/>
</dbReference>
<keyword evidence="3" id="KW-0804">Transcription</keyword>
<dbReference type="Gene3D" id="3.40.50.2300">
    <property type="match status" value="1"/>
</dbReference>
<dbReference type="InterPro" id="IPR000792">
    <property type="entry name" value="Tscrpt_reg_LuxR_C"/>
</dbReference>
<accession>A0A7C9BJN5</accession>
<proteinExistence type="predicted"/>
<dbReference type="AlphaFoldDB" id="A0A7C9BJN5"/>
<keyword evidence="2" id="KW-0238">DNA-binding</keyword>
<dbReference type="InterPro" id="IPR016032">
    <property type="entry name" value="Sig_transdc_resp-reg_C-effctor"/>
</dbReference>
<dbReference type="Pfam" id="PF00196">
    <property type="entry name" value="GerE"/>
    <property type="match status" value="1"/>
</dbReference>
<name>A0A7C9BJN5_9BACT</name>
<dbReference type="GO" id="GO:0006355">
    <property type="term" value="P:regulation of DNA-templated transcription"/>
    <property type="evidence" value="ECO:0007669"/>
    <property type="project" value="InterPro"/>
</dbReference>
<keyword evidence="6" id="KW-1185">Reference proteome</keyword>
<evidence type="ECO:0000256" key="2">
    <source>
        <dbReference type="ARBA" id="ARBA00023125"/>
    </source>
</evidence>